<evidence type="ECO:0000256" key="2">
    <source>
        <dbReference type="ARBA" id="ARBA00022884"/>
    </source>
</evidence>
<dbReference type="GO" id="GO:0003735">
    <property type="term" value="F:structural constituent of ribosome"/>
    <property type="evidence" value="ECO:0007669"/>
    <property type="project" value="UniProtKB-UniRule"/>
</dbReference>
<dbReference type="Gene3D" id="3.90.930.12">
    <property type="entry name" value="Ribosomal protein L6, alpha-beta domain"/>
    <property type="match status" value="2"/>
</dbReference>
<dbReference type="GO" id="GO:0019843">
    <property type="term" value="F:rRNA binding"/>
    <property type="evidence" value="ECO:0007669"/>
    <property type="project" value="UniProtKB-UniRule"/>
</dbReference>
<dbReference type="InterPro" id="IPR036789">
    <property type="entry name" value="Ribosomal_uL6-like_a/b-dom_sf"/>
</dbReference>
<dbReference type="AlphaFoldDB" id="A0A0H4T913"/>
<evidence type="ECO:0000256" key="4">
    <source>
        <dbReference type="ARBA" id="ARBA00023274"/>
    </source>
</evidence>
<keyword evidence="1" id="KW-0699">rRNA-binding</keyword>
<accession>A0A0H4T913</accession>
<gene>
    <name evidence="8" type="primary">rpl6p</name>
</gene>
<protein>
    <recommendedName>
        <fullName evidence="5 6">50S ribosomal protein L6</fullName>
    </recommendedName>
</protein>
<dbReference type="InterPro" id="IPR000702">
    <property type="entry name" value="Ribosomal_uL6-like"/>
</dbReference>
<name>A0A0H4T913_9ARCH</name>
<dbReference type="GO" id="GO:0022625">
    <property type="term" value="C:cytosolic large ribosomal subunit"/>
    <property type="evidence" value="ECO:0007669"/>
    <property type="project" value="UniProtKB-UniRule"/>
</dbReference>
<keyword evidence="3 8" id="KW-0689">Ribosomal protein</keyword>
<dbReference type="FunFam" id="3.90.930.12:FF:000008">
    <property type="entry name" value="50S ribosomal protein L6"/>
    <property type="match status" value="1"/>
</dbReference>
<feature type="domain" description="Large ribosomal subunit protein uL6 alpha-beta" evidence="7">
    <location>
        <begin position="11"/>
        <end position="81"/>
    </location>
</feature>
<keyword evidence="2" id="KW-0694">RNA-binding</keyword>
<dbReference type="InterPro" id="IPR020040">
    <property type="entry name" value="Ribosomal_uL6_a/b-dom"/>
</dbReference>
<dbReference type="Pfam" id="PF00347">
    <property type="entry name" value="Ribosomal_L6"/>
    <property type="match status" value="2"/>
</dbReference>
<dbReference type="PANTHER" id="PTHR11655">
    <property type="entry name" value="60S/50S RIBOSOMAL PROTEIN L6/L9"/>
    <property type="match status" value="1"/>
</dbReference>
<proteinExistence type="predicted"/>
<dbReference type="NCBIfam" id="TIGR03653">
    <property type="entry name" value="uL6_arch"/>
    <property type="match status" value="1"/>
</dbReference>
<keyword evidence="4" id="KW-0687">Ribonucleoprotein</keyword>
<evidence type="ECO:0000313" key="8">
    <source>
        <dbReference type="EMBL" id="AKQ03285.1"/>
    </source>
</evidence>
<dbReference type="NCBIfam" id="NF004037">
    <property type="entry name" value="PRK05518.1"/>
    <property type="match status" value="1"/>
</dbReference>
<evidence type="ECO:0000259" key="7">
    <source>
        <dbReference type="Pfam" id="PF00347"/>
    </source>
</evidence>
<dbReference type="EMBL" id="KT007010">
    <property type="protein sequence ID" value="AKQ03285.1"/>
    <property type="molecule type" value="Genomic_DNA"/>
</dbReference>
<evidence type="ECO:0000256" key="6">
    <source>
        <dbReference type="NCBIfam" id="TIGR03653"/>
    </source>
</evidence>
<dbReference type="InterPro" id="IPR019907">
    <property type="entry name" value="Ribosomal_uL6_arc"/>
</dbReference>
<evidence type="ECO:0000256" key="3">
    <source>
        <dbReference type="ARBA" id="ARBA00022980"/>
    </source>
</evidence>
<dbReference type="PANTHER" id="PTHR11655:SF16">
    <property type="entry name" value="60S RIBOSOMAL PROTEIN L9"/>
    <property type="match status" value="1"/>
</dbReference>
<dbReference type="PIRSF" id="PIRSF002162">
    <property type="entry name" value="Ribosomal_L6"/>
    <property type="match status" value="1"/>
</dbReference>
<reference evidence="8" key="1">
    <citation type="journal article" date="2015" name="ISME J.">
        <title>Aquifer environment selects for microbial species cohorts in sediment and groundwater.</title>
        <authorList>
            <person name="Hug L.A."/>
            <person name="Thomas B.C."/>
            <person name="Brown C.T."/>
            <person name="Frischkorn K.R."/>
            <person name="Williams K.H."/>
            <person name="Tringe S.G."/>
            <person name="Banfield J.F."/>
        </authorList>
    </citation>
    <scope>NUCLEOTIDE SEQUENCE</scope>
</reference>
<feature type="domain" description="Large ribosomal subunit protein uL6 alpha-beta" evidence="7">
    <location>
        <begin position="95"/>
        <end position="169"/>
    </location>
</feature>
<dbReference type="SUPFAM" id="SSF56053">
    <property type="entry name" value="Ribosomal protein L6"/>
    <property type="match status" value="2"/>
</dbReference>
<evidence type="ECO:0000256" key="5">
    <source>
        <dbReference type="ARBA" id="ARBA00035454"/>
    </source>
</evidence>
<organism evidence="8">
    <name type="scientific">uncultured archaeon Rifle_16ft_4_minimus_37913</name>
    <dbReference type="NCBI Taxonomy" id="1665152"/>
    <lineage>
        <taxon>Archaea</taxon>
        <taxon>environmental samples</taxon>
    </lineage>
</organism>
<dbReference type="GO" id="GO:0002181">
    <property type="term" value="P:cytoplasmic translation"/>
    <property type="evidence" value="ECO:0007669"/>
    <property type="project" value="TreeGrafter"/>
</dbReference>
<evidence type="ECO:0000256" key="1">
    <source>
        <dbReference type="ARBA" id="ARBA00022730"/>
    </source>
</evidence>
<sequence>MRKELYKKIEIPQGIEAEVEGNMLKVKGSEGEISKKFNIKNLEFGIKDGKIIVGNKKSTKKEKKMMNTVAAHIKNMIRGVQGKFEYELVAVFSHFPISVEVKGHEVLIKNFLGEKIPRKTSVPAGVEIEVKGNLIKIRSADRELAGQAAANLETATRIRSRDRRIFQDGIFMTKKAGREI</sequence>